<evidence type="ECO:0000313" key="3">
    <source>
        <dbReference type="Proteomes" id="UP000824596"/>
    </source>
</evidence>
<gene>
    <name evidence="2" type="ORF">HRG_01019</name>
</gene>
<name>A0A9P8N8A3_9HYPO</name>
<dbReference type="OrthoDB" id="3552888at2759"/>
<proteinExistence type="predicted"/>
<keyword evidence="3" id="KW-1185">Reference proteome</keyword>
<sequence length="122" mass="13150">MKALPVLLSAALPTLAFDVAAAIRKASPKVLHGDAVQLSSNGYGTGLVQELVWHGEVKAGEPNMTLAGTVQEIYDKISIMNPDFSHDGLFDQSELKKRDTNVRNCQAVEVTSRGFEPRLISG</sequence>
<evidence type="ECO:0000313" key="2">
    <source>
        <dbReference type="EMBL" id="KAH0968377.1"/>
    </source>
</evidence>
<accession>A0A9P8N8A3</accession>
<dbReference type="Proteomes" id="UP000824596">
    <property type="component" value="Unassembled WGS sequence"/>
</dbReference>
<organism evidence="2 3">
    <name type="scientific">Hirsutella rhossiliensis</name>
    <dbReference type="NCBI Taxonomy" id="111463"/>
    <lineage>
        <taxon>Eukaryota</taxon>
        <taxon>Fungi</taxon>
        <taxon>Dikarya</taxon>
        <taxon>Ascomycota</taxon>
        <taxon>Pezizomycotina</taxon>
        <taxon>Sordariomycetes</taxon>
        <taxon>Hypocreomycetidae</taxon>
        <taxon>Hypocreales</taxon>
        <taxon>Ophiocordycipitaceae</taxon>
        <taxon>Hirsutella</taxon>
    </lineage>
</organism>
<reference evidence="2" key="1">
    <citation type="submission" date="2021-09" db="EMBL/GenBank/DDBJ databases">
        <title>A high-quality genome of the endoparasitic fungus Hirsutella rhossiliensis with a comparison of Hirsutella genomes reveals transposable elements contributing to genome size variation.</title>
        <authorList>
            <person name="Lin R."/>
            <person name="Jiao Y."/>
            <person name="Sun X."/>
            <person name="Ling J."/>
            <person name="Xie B."/>
            <person name="Cheng X."/>
        </authorList>
    </citation>
    <scope>NUCLEOTIDE SEQUENCE</scope>
    <source>
        <strain evidence="2">HR02</strain>
    </source>
</reference>
<dbReference type="RefSeq" id="XP_044725890.1">
    <property type="nucleotide sequence ID" value="XM_044859490.1"/>
</dbReference>
<evidence type="ECO:0000256" key="1">
    <source>
        <dbReference type="SAM" id="SignalP"/>
    </source>
</evidence>
<dbReference type="AlphaFoldDB" id="A0A9P8N8A3"/>
<dbReference type="EMBL" id="JAIZPD010000001">
    <property type="protein sequence ID" value="KAH0968377.1"/>
    <property type="molecule type" value="Genomic_DNA"/>
</dbReference>
<dbReference type="GeneID" id="68350148"/>
<protein>
    <submittedName>
        <fullName evidence="2">Uncharacterized protein</fullName>
    </submittedName>
</protein>
<keyword evidence="1" id="KW-0732">Signal</keyword>
<feature type="chain" id="PRO_5040486168" evidence="1">
    <location>
        <begin position="17"/>
        <end position="122"/>
    </location>
</feature>
<feature type="signal peptide" evidence="1">
    <location>
        <begin position="1"/>
        <end position="16"/>
    </location>
</feature>
<comment type="caution">
    <text evidence="2">The sequence shown here is derived from an EMBL/GenBank/DDBJ whole genome shotgun (WGS) entry which is preliminary data.</text>
</comment>